<dbReference type="Gene3D" id="3.40.50.1240">
    <property type="entry name" value="Phosphoglycerate mutase-like"/>
    <property type="match status" value="1"/>
</dbReference>
<evidence type="ECO:0000256" key="1">
    <source>
        <dbReference type="SAM" id="MobiDB-lite"/>
    </source>
</evidence>
<dbReference type="PROSITE" id="PS00175">
    <property type="entry name" value="PG_MUTASE"/>
    <property type="match status" value="1"/>
</dbReference>
<proteinExistence type="predicted"/>
<evidence type="ECO:0000313" key="2">
    <source>
        <dbReference type="EMBL" id="MDT9594116.1"/>
    </source>
</evidence>
<name>A0ABU3PY02_9ACTN</name>
<accession>A0ABU3PY02</accession>
<dbReference type="EC" id="3.1.3.-" evidence="2"/>
<comment type="caution">
    <text evidence="2">The sequence shown here is derived from an EMBL/GenBank/DDBJ whole genome shotgun (WGS) entry which is preliminary data.</text>
</comment>
<organism evidence="2 3">
    <name type="scientific">Nocardioides imazamoxiresistens</name>
    <dbReference type="NCBI Taxonomy" id="3231893"/>
    <lineage>
        <taxon>Bacteria</taxon>
        <taxon>Bacillati</taxon>
        <taxon>Actinomycetota</taxon>
        <taxon>Actinomycetes</taxon>
        <taxon>Propionibacteriales</taxon>
        <taxon>Nocardioidaceae</taxon>
        <taxon>Nocardioides</taxon>
    </lineage>
</organism>
<protein>
    <submittedName>
        <fullName evidence="2">Histidine phosphatase family protein</fullName>
        <ecNumber evidence="2">3.1.3.-</ecNumber>
    </submittedName>
</protein>
<dbReference type="Pfam" id="PF00300">
    <property type="entry name" value="His_Phos_1"/>
    <property type="match status" value="1"/>
</dbReference>
<reference evidence="2 3" key="1">
    <citation type="submission" date="2023-08" db="EMBL/GenBank/DDBJ databases">
        <title>Nocardioides seae sp. nov., a bacterium isolated from a soil.</title>
        <authorList>
            <person name="Wang X."/>
        </authorList>
    </citation>
    <scope>NUCLEOTIDE SEQUENCE [LARGE SCALE GENOMIC DNA]</scope>
    <source>
        <strain evidence="2 3">YZH12</strain>
    </source>
</reference>
<keyword evidence="2" id="KW-0378">Hydrolase</keyword>
<dbReference type="InterPro" id="IPR013078">
    <property type="entry name" value="His_Pase_superF_clade-1"/>
</dbReference>
<feature type="region of interest" description="Disordered" evidence="1">
    <location>
        <begin position="202"/>
        <end position="221"/>
    </location>
</feature>
<dbReference type="Proteomes" id="UP001268542">
    <property type="component" value="Unassembled WGS sequence"/>
</dbReference>
<dbReference type="SUPFAM" id="SSF53254">
    <property type="entry name" value="Phosphoglycerate mutase-like"/>
    <property type="match status" value="1"/>
</dbReference>
<dbReference type="InterPro" id="IPR029033">
    <property type="entry name" value="His_PPase_superfam"/>
</dbReference>
<gene>
    <name evidence="2" type="ORF">RDV89_13620</name>
</gene>
<dbReference type="PANTHER" id="PTHR48100">
    <property type="entry name" value="BROAD-SPECIFICITY PHOSPHATASE YOR283W-RELATED"/>
    <property type="match status" value="1"/>
</dbReference>
<dbReference type="CDD" id="cd07067">
    <property type="entry name" value="HP_PGM_like"/>
    <property type="match status" value="1"/>
</dbReference>
<dbReference type="InterPro" id="IPR001345">
    <property type="entry name" value="PG/BPGM_mutase_AS"/>
</dbReference>
<keyword evidence="3" id="KW-1185">Reference proteome</keyword>
<dbReference type="InterPro" id="IPR050275">
    <property type="entry name" value="PGM_Phosphatase"/>
</dbReference>
<sequence length="221" mass="22826">MRLVLLRHGQTPSNVAGALDTGPPGAELTDLGHRQAAAVVGALDGARVDAVYASDRVRTQLTAAPLAGERGLVVPVLPELGEVSAGDYEMRTDHAAVEAYLSCLGTWLDGDLDHRLPGGETGHAFLERFGAAVAAATADRADDATVVLVSHGAAIRTYAELRATGGGDAPERMRLDNTGAVVLDGDPAAGWRVASWTGTPLGGAHLRDGRAHDVTGDEPEE</sequence>
<dbReference type="EMBL" id="JAVYII010000005">
    <property type="protein sequence ID" value="MDT9594116.1"/>
    <property type="molecule type" value="Genomic_DNA"/>
</dbReference>
<dbReference type="PANTHER" id="PTHR48100:SF58">
    <property type="entry name" value="PE-PGRS FAMILY PROTEIN PE_PGRS11"/>
    <property type="match status" value="1"/>
</dbReference>
<evidence type="ECO:0000313" key="3">
    <source>
        <dbReference type="Proteomes" id="UP001268542"/>
    </source>
</evidence>
<feature type="compositionally biased region" description="Basic and acidic residues" evidence="1">
    <location>
        <begin position="205"/>
        <end position="215"/>
    </location>
</feature>
<dbReference type="RefSeq" id="WP_315733597.1">
    <property type="nucleotide sequence ID" value="NZ_JAVYII010000005.1"/>
</dbReference>
<dbReference type="GO" id="GO:0016787">
    <property type="term" value="F:hydrolase activity"/>
    <property type="evidence" value="ECO:0007669"/>
    <property type="project" value="UniProtKB-KW"/>
</dbReference>
<dbReference type="SMART" id="SM00855">
    <property type="entry name" value="PGAM"/>
    <property type="match status" value="1"/>
</dbReference>